<keyword evidence="8" id="KW-0133">Cell shape</keyword>
<name>A0A1F5WQ51_9BACT</name>
<reference evidence="15 16" key="1">
    <citation type="journal article" date="2016" name="Nat. Commun.">
        <title>Thousands of microbial genomes shed light on interconnected biogeochemical processes in an aquifer system.</title>
        <authorList>
            <person name="Anantharaman K."/>
            <person name="Brown C.T."/>
            <person name="Hug L.A."/>
            <person name="Sharon I."/>
            <person name="Castelle C.J."/>
            <person name="Probst A.J."/>
            <person name="Thomas B.C."/>
            <person name="Singh A."/>
            <person name="Wilkins M.J."/>
            <person name="Karaoz U."/>
            <person name="Brodie E.L."/>
            <person name="Williams K.H."/>
            <person name="Hubbard S.S."/>
            <person name="Banfield J.F."/>
        </authorList>
    </citation>
    <scope>NUCLEOTIDE SEQUENCE [LARGE SCALE GENOMIC DNA]</scope>
</reference>
<dbReference type="GO" id="GO:0006508">
    <property type="term" value="P:proteolysis"/>
    <property type="evidence" value="ECO:0007669"/>
    <property type="project" value="UniProtKB-KW"/>
</dbReference>
<feature type="domain" description="Penicillin-binding protein transpeptidase" evidence="13">
    <location>
        <begin position="288"/>
        <end position="622"/>
    </location>
</feature>
<keyword evidence="12" id="KW-0961">Cell wall biogenesis/degradation</keyword>
<dbReference type="InterPro" id="IPR036138">
    <property type="entry name" value="PBP_dimer_sf"/>
</dbReference>
<proteinExistence type="predicted"/>
<dbReference type="Gene3D" id="3.40.710.10">
    <property type="entry name" value="DD-peptidase/beta-lactamase superfamily"/>
    <property type="match status" value="1"/>
</dbReference>
<evidence type="ECO:0000256" key="9">
    <source>
        <dbReference type="ARBA" id="ARBA00022984"/>
    </source>
</evidence>
<keyword evidence="9" id="KW-0573">Peptidoglycan synthesis</keyword>
<evidence type="ECO:0000313" key="16">
    <source>
        <dbReference type="Proteomes" id="UP000177723"/>
    </source>
</evidence>
<protein>
    <submittedName>
        <fullName evidence="15">Penicillin-binding protein 2</fullName>
    </submittedName>
</protein>
<dbReference type="GO" id="GO:0009252">
    <property type="term" value="P:peptidoglycan biosynthetic process"/>
    <property type="evidence" value="ECO:0007669"/>
    <property type="project" value="UniProtKB-KW"/>
</dbReference>
<keyword evidence="11" id="KW-0472">Membrane</keyword>
<dbReference type="Pfam" id="PF00905">
    <property type="entry name" value="Transpeptidase"/>
    <property type="match status" value="1"/>
</dbReference>
<dbReference type="GO" id="GO:0009002">
    <property type="term" value="F:serine-type D-Ala-D-Ala carboxypeptidase activity"/>
    <property type="evidence" value="ECO:0007669"/>
    <property type="project" value="InterPro"/>
</dbReference>
<evidence type="ECO:0000259" key="14">
    <source>
        <dbReference type="Pfam" id="PF03717"/>
    </source>
</evidence>
<dbReference type="InterPro" id="IPR001460">
    <property type="entry name" value="PCN-bd_Tpept"/>
</dbReference>
<dbReference type="InterPro" id="IPR050515">
    <property type="entry name" value="Beta-lactam/transpept"/>
</dbReference>
<keyword evidence="10" id="KW-1133">Transmembrane helix</keyword>
<comment type="subcellular location">
    <subcellularLocation>
        <location evidence="2">Cell membrane</location>
    </subcellularLocation>
    <subcellularLocation>
        <location evidence="1">Membrane</location>
        <topology evidence="1">Single-pass membrane protein</topology>
    </subcellularLocation>
</comment>
<accession>A0A1F5WQ51</accession>
<gene>
    <name evidence="15" type="ORF">A3F23_04085</name>
</gene>
<dbReference type="GO" id="GO:0071972">
    <property type="term" value="F:peptidoglycan L,D-transpeptidase activity"/>
    <property type="evidence" value="ECO:0007669"/>
    <property type="project" value="TreeGrafter"/>
</dbReference>
<dbReference type="InterPro" id="IPR017790">
    <property type="entry name" value="Penicillin-binding_protein_2"/>
</dbReference>
<feature type="domain" description="Penicillin-binding protein dimerisation" evidence="14">
    <location>
        <begin position="89"/>
        <end position="244"/>
    </location>
</feature>
<keyword evidence="6" id="KW-0812">Transmembrane</keyword>
<evidence type="ECO:0000256" key="2">
    <source>
        <dbReference type="ARBA" id="ARBA00004236"/>
    </source>
</evidence>
<dbReference type="GO" id="GO:0008658">
    <property type="term" value="F:penicillin binding"/>
    <property type="evidence" value="ECO:0007669"/>
    <property type="project" value="InterPro"/>
</dbReference>
<evidence type="ECO:0000256" key="6">
    <source>
        <dbReference type="ARBA" id="ARBA00022692"/>
    </source>
</evidence>
<dbReference type="NCBIfam" id="TIGR03423">
    <property type="entry name" value="pbp2_mrdA"/>
    <property type="match status" value="1"/>
</dbReference>
<dbReference type="SUPFAM" id="SSF56519">
    <property type="entry name" value="Penicillin binding protein dimerisation domain"/>
    <property type="match status" value="1"/>
</dbReference>
<keyword evidence="5" id="KW-0645">Protease</keyword>
<dbReference type="PANTHER" id="PTHR30627">
    <property type="entry name" value="PEPTIDOGLYCAN D,D-TRANSPEPTIDASE"/>
    <property type="match status" value="1"/>
</dbReference>
<dbReference type="EMBL" id="MFHT01000011">
    <property type="protein sequence ID" value="OGF77779.1"/>
    <property type="molecule type" value="Genomic_DNA"/>
</dbReference>
<comment type="caution">
    <text evidence="15">The sequence shown here is derived from an EMBL/GenBank/DDBJ whole genome shotgun (WGS) entry which is preliminary data.</text>
</comment>
<dbReference type="Gene3D" id="3.30.1390.30">
    <property type="entry name" value="Penicillin-binding protein 2a, domain 3"/>
    <property type="match status" value="1"/>
</dbReference>
<evidence type="ECO:0000313" key="15">
    <source>
        <dbReference type="EMBL" id="OGF77779.1"/>
    </source>
</evidence>
<evidence type="ECO:0000256" key="1">
    <source>
        <dbReference type="ARBA" id="ARBA00004167"/>
    </source>
</evidence>
<evidence type="ECO:0000256" key="7">
    <source>
        <dbReference type="ARBA" id="ARBA00022801"/>
    </source>
</evidence>
<dbReference type="PANTHER" id="PTHR30627:SF2">
    <property type="entry name" value="PEPTIDOGLYCAN D,D-TRANSPEPTIDASE MRDA"/>
    <property type="match status" value="1"/>
</dbReference>
<evidence type="ECO:0000256" key="10">
    <source>
        <dbReference type="ARBA" id="ARBA00022989"/>
    </source>
</evidence>
<dbReference type="Proteomes" id="UP000177723">
    <property type="component" value="Unassembled WGS sequence"/>
</dbReference>
<dbReference type="GO" id="GO:0008360">
    <property type="term" value="P:regulation of cell shape"/>
    <property type="evidence" value="ECO:0007669"/>
    <property type="project" value="UniProtKB-KW"/>
</dbReference>
<dbReference type="Pfam" id="PF03717">
    <property type="entry name" value="PBP_dimer"/>
    <property type="match status" value="1"/>
</dbReference>
<evidence type="ECO:0000256" key="12">
    <source>
        <dbReference type="ARBA" id="ARBA00023316"/>
    </source>
</evidence>
<dbReference type="SUPFAM" id="SSF56601">
    <property type="entry name" value="beta-lactamase/transpeptidase-like"/>
    <property type="match status" value="1"/>
</dbReference>
<evidence type="ECO:0000256" key="5">
    <source>
        <dbReference type="ARBA" id="ARBA00022670"/>
    </source>
</evidence>
<dbReference type="Gene3D" id="3.90.1310.10">
    <property type="entry name" value="Penicillin-binding protein 2a (Domain 2)"/>
    <property type="match status" value="1"/>
</dbReference>
<organism evidence="15 16">
    <name type="scientific">Candidatus Giovannonibacteria bacterium RIFCSPHIGHO2_12_FULL_43_15</name>
    <dbReference type="NCBI Taxonomy" id="1798341"/>
    <lineage>
        <taxon>Bacteria</taxon>
        <taxon>Candidatus Giovannoniibacteriota</taxon>
    </lineage>
</organism>
<evidence type="ECO:0000259" key="13">
    <source>
        <dbReference type="Pfam" id="PF00905"/>
    </source>
</evidence>
<dbReference type="AlphaFoldDB" id="A0A1F5WQ51"/>
<dbReference type="InterPro" id="IPR005311">
    <property type="entry name" value="PBP_dimer"/>
</dbReference>
<evidence type="ECO:0000256" key="11">
    <source>
        <dbReference type="ARBA" id="ARBA00023136"/>
    </source>
</evidence>
<dbReference type="GO" id="GO:0071555">
    <property type="term" value="P:cell wall organization"/>
    <property type="evidence" value="ECO:0007669"/>
    <property type="project" value="UniProtKB-KW"/>
</dbReference>
<keyword evidence="3" id="KW-1003">Cell membrane</keyword>
<dbReference type="InterPro" id="IPR012338">
    <property type="entry name" value="Beta-lactam/transpept-like"/>
</dbReference>
<sequence>MTRIKFSNKDIEPDEVFMDSKNLPGFERGRFEGRLEFPISSETLDYLKIVLVLVFGLFIYRLYDLQVTSGDILKTRAEANHLKILPLWPERGRILDRRGEVLAGNNSAFRLVLDSSELSDDGKKTLVDKLLPHDSEQILVEISFKKDNIIIADSANWQTLEAIRREYRDLPLRIELFSSRFYPLGDAGAHLVGYLGKLLAKESAKVNSLEIDKLTGRSGAENIYENYLAGRIGSKLTEVDSVGGTFSEVVEKLPEAGDDVYLSIDADLQKKVYEEIKTFADDRGFRGGGAVLLDPTDGEVLSLVSYPGFDPNILTKGSPKKNIDYYLTSSSKPLFNRAISGLYSSGSIIKPLYAIAALEEGIITPEKEILSTGKLIVPNPFDPDQPSIFLDWKAHGWVDMRHAIAISSNVYFYTIGGGFGDVKGLGVTKLREWLSKFGFGEKTNIDLEGERGGFIPSPEWKAETQKEDPIWRVGDTYNLSIGQGNFQTTPVQMAVFAATIANGGKIMEPRILKEIKSGDRVIDSGKSTVRKSVNISTENLEVVREGMNLSSKIGTAQALANIDLKIAAKTGTAQIGVEKKNVNSWFIGYFPYDNPKIAMAVVLEGGSSSNLVGATAATRQIIEWILVYRPDLLK</sequence>
<keyword evidence="7" id="KW-0378">Hydrolase</keyword>
<keyword evidence="4" id="KW-0997">Cell inner membrane</keyword>
<evidence type="ECO:0000256" key="4">
    <source>
        <dbReference type="ARBA" id="ARBA00022519"/>
    </source>
</evidence>
<evidence type="ECO:0000256" key="8">
    <source>
        <dbReference type="ARBA" id="ARBA00022960"/>
    </source>
</evidence>
<dbReference type="GO" id="GO:0005886">
    <property type="term" value="C:plasma membrane"/>
    <property type="evidence" value="ECO:0007669"/>
    <property type="project" value="UniProtKB-SubCell"/>
</dbReference>
<evidence type="ECO:0000256" key="3">
    <source>
        <dbReference type="ARBA" id="ARBA00022475"/>
    </source>
</evidence>